<keyword evidence="2" id="KW-0540">Nuclease</keyword>
<accession>A0A7W8ACJ2</accession>
<reference evidence="2 3" key="1">
    <citation type="submission" date="2020-08" db="EMBL/GenBank/DDBJ databases">
        <title>Genomic Encyclopedia of Type Strains, Phase IV (KMG-IV): sequencing the most valuable type-strain genomes for metagenomic binning, comparative biology and taxonomic classification.</title>
        <authorList>
            <person name="Goeker M."/>
        </authorList>
    </citation>
    <scope>NUCLEOTIDE SEQUENCE [LARGE SCALE GENOMIC DNA]</scope>
    <source>
        <strain evidence="2 3">DSM 45385</strain>
    </source>
</reference>
<proteinExistence type="predicted"/>
<sequence>MRVGTYNVRGLKDSVPALVRVITAMRADVLCVQEAPRFLYWRGRRQALAEAAGMRVAAGGRLGGVSIYVGPRARVVHAEHHVLKIFLGLEIRGVAIAVVELEGVRLAVASIHLDLSPAARFHHAVEALGRLEKAAARFGAVPVVCGDVNEQSDAPTWRYLAGRLADAYAWAPRGDGMTFTAREPRKRIDGVFTGTGVRVAACGGVGAAREDLVAATDHLPVVAELIGPGTGHAPATVS</sequence>
<keyword evidence="2" id="KW-0269">Exonuclease</keyword>
<keyword evidence="2" id="KW-0378">Hydrolase</keyword>
<dbReference type="GO" id="GO:0004519">
    <property type="term" value="F:endonuclease activity"/>
    <property type="evidence" value="ECO:0007669"/>
    <property type="project" value="UniProtKB-KW"/>
</dbReference>
<evidence type="ECO:0000259" key="1">
    <source>
        <dbReference type="Pfam" id="PF03372"/>
    </source>
</evidence>
<dbReference type="RefSeq" id="WP_312896682.1">
    <property type="nucleotide sequence ID" value="NZ_JACHIN010000013.1"/>
</dbReference>
<organism evidence="2 3">
    <name type="scientific">Nonomuraea endophytica</name>
    <dbReference type="NCBI Taxonomy" id="714136"/>
    <lineage>
        <taxon>Bacteria</taxon>
        <taxon>Bacillati</taxon>
        <taxon>Actinomycetota</taxon>
        <taxon>Actinomycetes</taxon>
        <taxon>Streptosporangiales</taxon>
        <taxon>Streptosporangiaceae</taxon>
        <taxon>Nonomuraea</taxon>
    </lineage>
</organism>
<keyword evidence="3" id="KW-1185">Reference proteome</keyword>
<dbReference type="Gene3D" id="3.60.10.10">
    <property type="entry name" value="Endonuclease/exonuclease/phosphatase"/>
    <property type="match status" value="1"/>
</dbReference>
<gene>
    <name evidence="2" type="ORF">HNR40_008091</name>
</gene>
<name>A0A7W8ACJ2_9ACTN</name>
<dbReference type="InterPro" id="IPR005135">
    <property type="entry name" value="Endo/exonuclease/phosphatase"/>
</dbReference>
<keyword evidence="2" id="KW-0255">Endonuclease</keyword>
<protein>
    <submittedName>
        <fullName evidence="2">Endonuclease/exonuclease/phosphatase family metal-dependent hydrolase</fullName>
    </submittedName>
</protein>
<dbReference type="SUPFAM" id="SSF56219">
    <property type="entry name" value="DNase I-like"/>
    <property type="match status" value="1"/>
</dbReference>
<comment type="caution">
    <text evidence="2">The sequence shown here is derived from an EMBL/GenBank/DDBJ whole genome shotgun (WGS) entry which is preliminary data.</text>
</comment>
<dbReference type="Pfam" id="PF03372">
    <property type="entry name" value="Exo_endo_phos"/>
    <property type="match status" value="1"/>
</dbReference>
<evidence type="ECO:0000313" key="2">
    <source>
        <dbReference type="EMBL" id="MBB5082596.1"/>
    </source>
</evidence>
<evidence type="ECO:0000313" key="3">
    <source>
        <dbReference type="Proteomes" id="UP000568380"/>
    </source>
</evidence>
<dbReference type="InterPro" id="IPR036691">
    <property type="entry name" value="Endo/exonu/phosph_ase_sf"/>
</dbReference>
<dbReference type="Proteomes" id="UP000568380">
    <property type="component" value="Unassembled WGS sequence"/>
</dbReference>
<feature type="domain" description="Endonuclease/exonuclease/phosphatase" evidence="1">
    <location>
        <begin position="4"/>
        <end position="218"/>
    </location>
</feature>
<dbReference type="GO" id="GO:0004527">
    <property type="term" value="F:exonuclease activity"/>
    <property type="evidence" value="ECO:0007669"/>
    <property type="project" value="UniProtKB-KW"/>
</dbReference>
<dbReference type="AlphaFoldDB" id="A0A7W8ACJ2"/>
<dbReference type="EMBL" id="JACHIN010000013">
    <property type="protein sequence ID" value="MBB5082596.1"/>
    <property type="molecule type" value="Genomic_DNA"/>
</dbReference>